<comment type="subunit">
    <text evidence="4">Homodimer. Polymerizes to form a dynamic ring structure in a strictly GTP-dependent manner. Interacts directly with several other division proteins.</text>
</comment>
<keyword evidence="4" id="KW-0963">Cytoplasm</keyword>
<comment type="caution">
    <text evidence="9">The sequence shown here is derived from an EMBL/GenBank/DDBJ whole genome shotgun (WGS) entry which is preliminary data.</text>
</comment>
<dbReference type="FunFam" id="3.40.50.1440:FF:000001">
    <property type="entry name" value="Cell division protein FtsZ"/>
    <property type="match status" value="1"/>
</dbReference>
<dbReference type="CDD" id="cd02201">
    <property type="entry name" value="FtsZ_type1"/>
    <property type="match status" value="1"/>
</dbReference>
<dbReference type="PROSITE" id="PS01134">
    <property type="entry name" value="FTSZ_1"/>
    <property type="match status" value="1"/>
</dbReference>
<dbReference type="Pfam" id="PF00091">
    <property type="entry name" value="Tubulin"/>
    <property type="match status" value="1"/>
</dbReference>
<feature type="binding site" evidence="4">
    <location>
        <position position="191"/>
    </location>
    <ligand>
        <name>GTP</name>
        <dbReference type="ChEBI" id="CHEBI:37565"/>
    </ligand>
</feature>
<dbReference type="InterPro" id="IPR018316">
    <property type="entry name" value="Tubulin/FtsZ_2-layer-sand-dom"/>
</dbReference>
<dbReference type="Gene3D" id="3.40.50.1440">
    <property type="entry name" value="Tubulin/FtsZ, GTPase domain"/>
    <property type="match status" value="1"/>
</dbReference>
<dbReference type="NCBIfam" id="TIGR00065">
    <property type="entry name" value="ftsZ"/>
    <property type="match status" value="1"/>
</dbReference>
<dbReference type="InterPro" id="IPR036525">
    <property type="entry name" value="Tubulin/FtsZ_GTPase_sf"/>
</dbReference>
<dbReference type="STRING" id="1817864.A2Z21_08200"/>
<dbReference type="Gene3D" id="3.30.1330.20">
    <property type="entry name" value="Tubulin/FtsZ, C-terminal domain"/>
    <property type="match status" value="1"/>
</dbReference>
<dbReference type="SUPFAM" id="SSF55307">
    <property type="entry name" value="Tubulin C-terminal domain-like"/>
    <property type="match status" value="1"/>
</dbReference>
<dbReference type="PRINTS" id="PR00423">
    <property type="entry name" value="CELLDVISFTSZ"/>
</dbReference>
<dbReference type="SMART" id="SM00864">
    <property type="entry name" value="Tubulin"/>
    <property type="match status" value="1"/>
</dbReference>
<dbReference type="InterPro" id="IPR008280">
    <property type="entry name" value="Tub_FtsZ_C"/>
</dbReference>
<accession>A0A1F5UNI6</accession>
<organism evidence="9 10">
    <name type="scientific">Fraserbacteria sp. (strain RBG_16_55_9)</name>
    <dbReference type="NCBI Taxonomy" id="1817864"/>
    <lineage>
        <taxon>Bacteria</taxon>
        <taxon>Candidatus Fraseribacteriota</taxon>
    </lineage>
</organism>
<evidence type="ECO:0000313" key="10">
    <source>
        <dbReference type="Proteomes" id="UP000179157"/>
    </source>
</evidence>
<dbReference type="GO" id="GO:0003924">
    <property type="term" value="F:GTPase activity"/>
    <property type="evidence" value="ECO:0007669"/>
    <property type="project" value="UniProtKB-UniRule"/>
</dbReference>
<feature type="binding site" evidence="4">
    <location>
        <begin position="25"/>
        <end position="29"/>
    </location>
    <ligand>
        <name>GTP</name>
        <dbReference type="ChEBI" id="CHEBI:37565"/>
    </ligand>
</feature>
<feature type="binding site" evidence="4">
    <location>
        <position position="147"/>
    </location>
    <ligand>
        <name>GTP</name>
        <dbReference type="ChEBI" id="CHEBI:37565"/>
    </ligand>
</feature>
<dbReference type="SMART" id="SM00865">
    <property type="entry name" value="Tubulin_C"/>
    <property type="match status" value="1"/>
</dbReference>
<dbReference type="Proteomes" id="UP000179157">
    <property type="component" value="Unassembled WGS sequence"/>
</dbReference>
<keyword evidence="3 4" id="KW-0342">GTP-binding</keyword>
<keyword evidence="4" id="KW-0717">Septation</keyword>
<comment type="function">
    <text evidence="4">Essential cell division protein that forms a contractile ring structure (Z ring) at the future cell division site. The regulation of the ring assembly controls the timing and the location of cell division. One of the functions of the FtsZ ring is to recruit other cell division proteins to the septum to produce a new cell wall between the dividing cells. Binds GTP and shows GTPase activity.</text>
</comment>
<dbReference type="GO" id="GO:0005525">
    <property type="term" value="F:GTP binding"/>
    <property type="evidence" value="ECO:0007669"/>
    <property type="project" value="UniProtKB-UniRule"/>
</dbReference>
<dbReference type="GO" id="GO:0051258">
    <property type="term" value="P:protein polymerization"/>
    <property type="evidence" value="ECO:0007669"/>
    <property type="project" value="UniProtKB-UniRule"/>
</dbReference>
<keyword evidence="4 9" id="KW-0132">Cell division</keyword>
<feature type="compositionally biased region" description="Acidic residues" evidence="6">
    <location>
        <begin position="326"/>
        <end position="335"/>
    </location>
</feature>
<evidence type="ECO:0000313" key="9">
    <source>
        <dbReference type="EMBL" id="OGF52748.1"/>
    </source>
</evidence>
<dbReference type="InterPro" id="IPR024757">
    <property type="entry name" value="FtsZ_C"/>
</dbReference>
<dbReference type="PANTHER" id="PTHR30314:SF3">
    <property type="entry name" value="MITOCHONDRIAL DIVISION PROTEIN FSZA"/>
    <property type="match status" value="1"/>
</dbReference>
<dbReference type="GO" id="GO:0005737">
    <property type="term" value="C:cytoplasm"/>
    <property type="evidence" value="ECO:0007669"/>
    <property type="project" value="UniProtKB-SubCell"/>
</dbReference>
<evidence type="ECO:0000256" key="3">
    <source>
        <dbReference type="ARBA" id="ARBA00023134"/>
    </source>
</evidence>
<dbReference type="SUPFAM" id="SSF52490">
    <property type="entry name" value="Tubulin nucleotide-binding domain-like"/>
    <property type="match status" value="1"/>
</dbReference>
<dbReference type="GO" id="GO:0043093">
    <property type="term" value="P:FtsZ-dependent cytokinesis"/>
    <property type="evidence" value="ECO:0007669"/>
    <property type="project" value="UniProtKB-UniRule"/>
</dbReference>
<dbReference type="InterPro" id="IPR037103">
    <property type="entry name" value="Tubulin/FtsZ-like_C"/>
</dbReference>
<sequence length="373" mass="40402">MREEGEMELTRRNGPAKIRVIGVGGGGCNAVNRMVKAKIKDVELVAINTDAQVLAVIEAHKVLQIGSKLTAGLGAGGNPEIGRKAAEESEAEIRDLLEDADMVFITTGMGGGTGTGASHVIARLAREAGILTVSIVTRPFSFEGRQRAERAKKGIEELRQHVDTLITIPNDRLLKVAPQDLTLMNAFELADDILRQGVQGITDLITTPGLINRDFADVEATMRGAGTAMMGIGEAEGEGRTKEAARNAITSPLLEGSIEGAQKVILNVTGGLDLTLEEVTEAAQLIREAVSESADIFFGATVREGFDKLKLTVIATGFKQVEDQELEEIEPEEDFKEYQPQLNERGSRKRDRVGDWDVPTFIRRRGRGQDDED</sequence>
<evidence type="ECO:0000259" key="8">
    <source>
        <dbReference type="SMART" id="SM00865"/>
    </source>
</evidence>
<gene>
    <name evidence="4" type="primary">ftsZ</name>
    <name evidence="9" type="ORF">A2Z21_08200</name>
</gene>
<dbReference type="Pfam" id="PF12327">
    <property type="entry name" value="FtsZ_C"/>
    <property type="match status" value="1"/>
</dbReference>
<dbReference type="PANTHER" id="PTHR30314">
    <property type="entry name" value="CELL DIVISION PROTEIN FTSZ-RELATED"/>
    <property type="match status" value="1"/>
</dbReference>
<reference evidence="9 10" key="1">
    <citation type="journal article" date="2016" name="Nat. Commun.">
        <title>Thousands of microbial genomes shed light on interconnected biogeochemical processes in an aquifer system.</title>
        <authorList>
            <person name="Anantharaman K."/>
            <person name="Brown C.T."/>
            <person name="Hug L.A."/>
            <person name="Sharon I."/>
            <person name="Castelle C.J."/>
            <person name="Probst A.J."/>
            <person name="Thomas B.C."/>
            <person name="Singh A."/>
            <person name="Wilkins M.J."/>
            <person name="Karaoz U."/>
            <person name="Brodie E.L."/>
            <person name="Williams K.H."/>
            <person name="Hubbard S.S."/>
            <person name="Banfield J.F."/>
        </authorList>
    </citation>
    <scope>NUCLEOTIDE SEQUENCE [LARGE SCALE GENOMIC DNA]</scope>
    <source>
        <strain evidence="10">RBG_16_55_9</strain>
    </source>
</reference>
<feature type="domain" description="Tubulin/FtsZ GTPase" evidence="7">
    <location>
        <begin position="17"/>
        <end position="209"/>
    </location>
</feature>
<evidence type="ECO:0000256" key="6">
    <source>
        <dbReference type="SAM" id="MobiDB-lite"/>
    </source>
</evidence>
<dbReference type="GO" id="GO:0000917">
    <property type="term" value="P:division septum assembly"/>
    <property type="evidence" value="ECO:0007669"/>
    <property type="project" value="UniProtKB-KW"/>
</dbReference>
<dbReference type="HAMAP" id="MF_00909">
    <property type="entry name" value="FtsZ"/>
    <property type="match status" value="1"/>
</dbReference>
<proteinExistence type="inferred from homology"/>
<keyword evidence="4" id="KW-0131">Cell cycle</keyword>
<dbReference type="EMBL" id="MFGX01000130">
    <property type="protein sequence ID" value="OGF52748.1"/>
    <property type="molecule type" value="Genomic_DNA"/>
</dbReference>
<dbReference type="InterPro" id="IPR020805">
    <property type="entry name" value="Cell_div_FtsZ_CS"/>
</dbReference>
<comment type="subcellular location">
    <subcellularLocation>
        <location evidence="4">Cytoplasm</location>
    </subcellularLocation>
    <text evidence="4">Assembles at midcell at the inner surface of the cytoplasmic membrane.</text>
</comment>
<protein>
    <recommendedName>
        <fullName evidence="4 5">Cell division protein FtsZ</fullName>
    </recommendedName>
</protein>
<evidence type="ECO:0000256" key="4">
    <source>
        <dbReference type="HAMAP-Rule" id="MF_00909"/>
    </source>
</evidence>
<evidence type="ECO:0000256" key="5">
    <source>
        <dbReference type="NCBIfam" id="TIGR00065"/>
    </source>
</evidence>
<feature type="binding site" evidence="4">
    <location>
        <begin position="112"/>
        <end position="114"/>
    </location>
    <ligand>
        <name>GTP</name>
        <dbReference type="ChEBI" id="CHEBI:37565"/>
    </ligand>
</feature>
<dbReference type="AlphaFoldDB" id="A0A1F5UNI6"/>
<evidence type="ECO:0000256" key="1">
    <source>
        <dbReference type="ARBA" id="ARBA00009690"/>
    </source>
</evidence>
<evidence type="ECO:0000256" key="2">
    <source>
        <dbReference type="ARBA" id="ARBA00022741"/>
    </source>
</evidence>
<evidence type="ECO:0000259" key="7">
    <source>
        <dbReference type="SMART" id="SM00864"/>
    </source>
</evidence>
<dbReference type="InterPro" id="IPR003008">
    <property type="entry name" value="Tubulin_FtsZ_GTPase"/>
</dbReference>
<dbReference type="GO" id="GO:0032153">
    <property type="term" value="C:cell division site"/>
    <property type="evidence" value="ECO:0007669"/>
    <property type="project" value="UniProtKB-UniRule"/>
</dbReference>
<feature type="region of interest" description="Disordered" evidence="6">
    <location>
        <begin position="326"/>
        <end position="352"/>
    </location>
</feature>
<dbReference type="InterPro" id="IPR045061">
    <property type="entry name" value="FtsZ/CetZ"/>
</dbReference>
<dbReference type="InterPro" id="IPR000158">
    <property type="entry name" value="Cell_div_FtsZ"/>
</dbReference>
<feature type="domain" description="Tubulin/FtsZ 2-layer sandwich" evidence="8">
    <location>
        <begin position="211"/>
        <end position="327"/>
    </location>
</feature>
<name>A0A1F5UNI6_FRAXR</name>
<comment type="similarity">
    <text evidence="1 4">Belongs to the FtsZ family.</text>
</comment>
<keyword evidence="2 4" id="KW-0547">Nucleotide-binding</keyword>
<feature type="binding site" evidence="4">
    <location>
        <position position="143"/>
    </location>
    <ligand>
        <name>GTP</name>
        <dbReference type="ChEBI" id="CHEBI:37565"/>
    </ligand>
</feature>